<accession>A0A1X0NXD6</accession>
<dbReference type="Gene3D" id="1.10.10.10">
    <property type="entry name" value="Winged helix-like DNA-binding domain superfamily/Winged helix DNA-binding domain"/>
    <property type="match status" value="1"/>
</dbReference>
<dbReference type="InterPro" id="IPR001373">
    <property type="entry name" value="Cullin_N"/>
</dbReference>
<dbReference type="InterPro" id="IPR059120">
    <property type="entry name" value="Cullin-like_AB"/>
</dbReference>
<protein>
    <submittedName>
        <fullName evidence="7">Cullin</fullName>
    </submittedName>
</protein>
<dbReference type="InterPro" id="IPR016159">
    <property type="entry name" value="Cullin_repeat-like_dom_sf"/>
</dbReference>
<keyword evidence="2" id="KW-1017">Isopeptide bond</keyword>
<evidence type="ECO:0000256" key="4">
    <source>
        <dbReference type="PROSITE-ProRule" id="PRU00330"/>
    </source>
</evidence>
<dbReference type="InterPro" id="IPR045093">
    <property type="entry name" value="Cullin"/>
</dbReference>
<dbReference type="Pfam" id="PF00888">
    <property type="entry name" value="Cullin"/>
    <property type="match status" value="1"/>
</dbReference>
<evidence type="ECO:0000256" key="5">
    <source>
        <dbReference type="RuleBase" id="RU003829"/>
    </source>
</evidence>
<evidence type="ECO:0000259" key="6">
    <source>
        <dbReference type="PROSITE" id="PS50069"/>
    </source>
</evidence>
<dbReference type="PROSITE" id="PS50069">
    <property type="entry name" value="CULLIN_2"/>
    <property type="match status" value="1"/>
</dbReference>
<sequence length="741" mass="85736">MLEEDREAIRRMKADFEAIAELTESEFKSNTGFARRMNHYSTVYTAATRTTNLKSTSDFAGYYVDELLYMDFQEMLTRYLLKYRDLRAPSEMQLFTKVLKVWEHYKVLMKWNMRTFAYLSRFYIVNCSKPSLQQVALSIFLEQILKKNTQTISRVTQELLSAERNGEGVNRDQIRSAIELLSSVSIEKREEIYTEQFLSPFLELTKNHYDNLLSEWSKLCTPSEYLRKLEQVHSEEKARCASYFSSEDRQTIMLHLEEVLLESPVTIEKLLQSNDGFMAALKNREEELLKSYYNLLSRRTKCVLILSSLMRDEIITEGEERLLQPYSEEKEIDFKSCVSDMMRLQDDFLRLLAKCFNSHVMMLKAIREGLEKVYSGGVCASKRSHRCVPFSELLAYYADAILQGNGSSTDEEELERVVAALTYVTDRDTFLAHSRDLLSQRILFPRKKIDEVSERSFVQRVSQRCGVSSTSYLEGMLHDLDVAEGFNAEEKLEAIGKKPKFAFNVLVLKKGIWPTRIQSEFFTPPSMIKEALQAFQTVYLEGTTGRVLTWSYSNSSGDVNAVFKKGTKTLLLTGPQCWLLLAFNSVKRLTPNDAMNLFGMSMEDLKPVFLPLLKCSILCKEVDSPNFLPNDIFSINEEFSSKWKKVRVPTVISHRIGISHGETIAKEVDEDRKPAIDACLVRIMKSRRVMSHSSLLEECHQKLSPLFLADPKMIKQRIEELIRKEYIERDQKSSDVYRYTA</sequence>
<dbReference type="SUPFAM" id="SSF46785">
    <property type="entry name" value="Winged helix' DNA-binding domain"/>
    <property type="match status" value="1"/>
</dbReference>
<dbReference type="Pfam" id="PF10557">
    <property type="entry name" value="Cullin_Nedd8"/>
    <property type="match status" value="1"/>
</dbReference>
<evidence type="ECO:0000256" key="1">
    <source>
        <dbReference type="ARBA" id="ARBA00006019"/>
    </source>
</evidence>
<dbReference type="InterPro" id="IPR036388">
    <property type="entry name" value="WH-like_DNA-bd_sf"/>
</dbReference>
<dbReference type="SMART" id="SM00884">
    <property type="entry name" value="Cullin_Nedd8"/>
    <property type="match status" value="1"/>
</dbReference>
<evidence type="ECO:0000313" key="8">
    <source>
        <dbReference type="Proteomes" id="UP000192257"/>
    </source>
</evidence>
<dbReference type="InterPro" id="IPR036317">
    <property type="entry name" value="Cullin_homology_sf"/>
</dbReference>
<dbReference type="OrthoDB" id="27073at2759"/>
<dbReference type="Proteomes" id="UP000192257">
    <property type="component" value="Unassembled WGS sequence"/>
</dbReference>
<evidence type="ECO:0000256" key="3">
    <source>
        <dbReference type="ARBA" id="ARBA00022843"/>
    </source>
</evidence>
<dbReference type="STRING" id="67003.A0A1X0NXD6"/>
<dbReference type="Gene3D" id="1.20.1310.10">
    <property type="entry name" value="Cullin Repeats"/>
    <property type="match status" value="4"/>
</dbReference>
<comment type="caution">
    <text evidence="7">The sequence shown here is derived from an EMBL/GenBank/DDBJ whole genome shotgun (WGS) entry which is preliminary data.</text>
</comment>
<dbReference type="InterPro" id="IPR019559">
    <property type="entry name" value="Cullin_neddylation_domain"/>
</dbReference>
<gene>
    <name evidence="7" type="ORF">TM35_000153100</name>
</gene>
<comment type="similarity">
    <text evidence="1 4 5">Belongs to the cullin family.</text>
</comment>
<dbReference type="EMBL" id="NBCO01000015">
    <property type="protein sequence ID" value="ORC88879.1"/>
    <property type="molecule type" value="Genomic_DNA"/>
</dbReference>
<dbReference type="GeneID" id="39985742"/>
<dbReference type="SUPFAM" id="SSF74788">
    <property type="entry name" value="Cullin repeat-like"/>
    <property type="match status" value="1"/>
</dbReference>
<reference evidence="7 8" key="1">
    <citation type="submission" date="2017-03" db="EMBL/GenBank/DDBJ databases">
        <title>An alternative strategy for trypanosome survival in the mammalian bloodstream revealed through genome and transcriptome analysis of the ubiquitous bovine parasite Trypanosoma (Megatrypanum) theileri.</title>
        <authorList>
            <person name="Kelly S."/>
            <person name="Ivens A."/>
            <person name="Mott A."/>
            <person name="O'Neill E."/>
            <person name="Emms D."/>
            <person name="Macleod O."/>
            <person name="Voorheis P."/>
            <person name="Matthews J."/>
            <person name="Matthews K."/>
            <person name="Carrington M."/>
        </authorList>
    </citation>
    <scope>NUCLEOTIDE SEQUENCE [LARGE SCALE GENOMIC DNA]</scope>
    <source>
        <strain evidence="7">Edinburgh</strain>
    </source>
</reference>
<dbReference type="Gene3D" id="3.30.230.130">
    <property type="entry name" value="Cullin, Chain C, Domain 2"/>
    <property type="match status" value="1"/>
</dbReference>
<dbReference type="RefSeq" id="XP_028882945.1">
    <property type="nucleotide sequence ID" value="XM_029025962.1"/>
</dbReference>
<keyword evidence="3" id="KW-0832">Ubl conjugation</keyword>
<dbReference type="FunFam" id="1.10.10.10:FF:000014">
    <property type="entry name" value="Cullin 1"/>
    <property type="match status" value="1"/>
</dbReference>
<evidence type="ECO:0000313" key="7">
    <source>
        <dbReference type="EMBL" id="ORC88879.1"/>
    </source>
</evidence>
<dbReference type="Pfam" id="PF26557">
    <property type="entry name" value="Cullin_AB"/>
    <property type="match status" value="1"/>
</dbReference>
<dbReference type="SUPFAM" id="SSF75632">
    <property type="entry name" value="Cullin homology domain"/>
    <property type="match status" value="1"/>
</dbReference>
<feature type="domain" description="Cullin family profile" evidence="6">
    <location>
        <begin position="389"/>
        <end position="613"/>
    </location>
</feature>
<dbReference type="PANTHER" id="PTHR11932">
    <property type="entry name" value="CULLIN"/>
    <property type="match status" value="1"/>
</dbReference>
<dbReference type="VEuPathDB" id="TriTrypDB:TM35_000153100"/>
<dbReference type="GO" id="GO:0006511">
    <property type="term" value="P:ubiquitin-dependent protein catabolic process"/>
    <property type="evidence" value="ECO:0007669"/>
    <property type="project" value="InterPro"/>
</dbReference>
<keyword evidence="8" id="KW-1185">Reference proteome</keyword>
<evidence type="ECO:0000256" key="2">
    <source>
        <dbReference type="ARBA" id="ARBA00022499"/>
    </source>
</evidence>
<dbReference type="GO" id="GO:0031625">
    <property type="term" value="F:ubiquitin protein ligase binding"/>
    <property type="evidence" value="ECO:0007669"/>
    <property type="project" value="InterPro"/>
</dbReference>
<dbReference type="InterPro" id="IPR036390">
    <property type="entry name" value="WH_DNA-bd_sf"/>
</dbReference>
<name>A0A1X0NXD6_9TRYP</name>
<dbReference type="AlphaFoldDB" id="A0A1X0NXD6"/>
<proteinExistence type="inferred from homology"/>
<dbReference type="InterPro" id="IPR016158">
    <property type="entry name" value="Cullin_homology"/>
</dbReference>
<dbReference type="SMART" id="SM00182">
    <property type="entry name" value="CULLIN"/>
    <property type="match status" value="1"/>
</dbReference>
<organism evidence="7 8">
    <name type="scientific">Trypanosoma theileri</name>
    <dbReference type="NCBI Taxonomy" id="67003"/>
    <lineage>
        <taxon>Eukaryota</taxon>
        <taxon>Discoba</taxon>
        <taxon>Euglenozoa</taxon>
        <taxon>Kinetoplastea</taxon>
        <taxon>Metakinetoplastina</taxon>
        <taxon>Trypanosomatida</taxon>
        <taxon>Trypanosomatidae</taxon>
        <taxon>Trypanosoma</taxon>
    </lineage>
</organism>